<keyword evidence="4" id="KW-1185">Reference proteome</keyword>
<dbReference type="GO" id="GO:0006351">
    <property type="term" value="P:DNA-templated transcription"/>
    <property type="evidence" value="ECO:0007669"/>
    <property type="project" value="TreeGrafter"/>
</dbReference>
<organism evidence="3 4">
    <name type="scientific">Rodentibacter heidelbergensis</name>
    <dbReference type="NCBI Taxonomy" id="1908258"/>
    <lineage>
        <taxon>Bacteria</taxon>
        <taxon>Pseudomonadati</taxon>
        <taxon>Pseudomonadota</taxon>
        <taxon>Gammaproteobacteria</taxon>
        <taxon>Pasteurellales</taxon>
        <taxon>Pasteurellaceae</taxon>
        <taxon>Rodentibacter</taxon>
    </lineage>
</organism>
<dbReference type="RefSeq" id="WP_077427336.1">
    <property type="nucleotide sequence ID" value="NZ_MLHH01000012.1"/>
</dbReference>
<dbReference type="PIRSF" id="PIRSF003108">
    <property type="entry name" value="DinJ"/>
    <property type="match status" value="1"/>
</dbReference>
<proteinExistence type="inferred from homology"/>
<evidence type="ECO:0000256" key="1">
    <source>
        <dbReference type="ARBA" id="ARBA00010562"/>
    </source>
</evidence>
<dbReference type="STRING" id="1908258.BKK48_06525"/>
<dbReference type="InterPro" id="IPR007337">
    <property type="entry name" value="RelB/DinJ"/>
</dbReference>
<name>A0A1V3I8W4_9PAST</name>
<dbReference type="GO" id="GO:0000987">
    <property type="term" value="F:cis-regulatory region sequence-specific DNA binding"/>
    <property type="evidence" value="ECO:0007669"/>
    <property type="project" value="InterPro"/>
</dbReference>
<dbReference type="Pfam" id="PF04221">
    <property type="entry name" value="RelB"/>
    <property type="match status" value="1"/>
</dbReference>
<dbReference type="InterPro" id="IPR013321">
    <property type="entry name" value="Arc_rbn_hlx_hlx"/>
</dbReference>
<gene>
    <name evidence="3" type="ORF">BKK48_06525</name>
</gene>
<dbReference type="Gene3D" id="1.10.1220.10">
    <property type="entry name" value="Met repressor-like"/>
    <property type="match status" value="1"/>
</dbReference>
<dbReference type="PANTHER" id="PTHR38781:SF1">
    <property type="entry name" value="ANTITOXIN DINJ-RELATED"/>
    <property type="match status" value="1"/>
</dbReference>
<dbReference type="Proteomes" id="UP000189437">
    <property type="component" value="Unassembled WGS sequence"/>
</dbReference>
<dbReference type="NCBIfam" id="TIGR02384">
    <property type="entry name" value="RelB_DinJ"/>
    <property type="match status" value="1"/>
</dbReference>
<dbReference type="GO" id="GO:0006355">
    <property type="term" value="P:regulation of DNA-templated transcription"/>
    <property type="evidence" value="ECO:0007669"/>
    <property type="project" value="InterPro"/>
</dbReference>
<protein>
    <submittedName>
        <fullName evidence="3">Antitoxin</fullName>
    </submittedName>
</protein>
<dbReference type="GO" id="GO:0015643">
    <property type="term" value="F:toxic substance binding"/>
    <property type="evidence" value="ECO:0007669"/>
    <property type="project" value="InterPro"/>
</dbReference>
<comment type="caution">
    <text evidence="3">The sequence shown here is derived from an EMBL/GenBank/DDBJ whole genome shotgun (WGS) entry which is preliminary data.</text>
</comment>
<dbReference type="GO" id="GO:0044010">
    <property type="term" value="P:single-species biofilm formation"/>
    <property type="evidence" value="ECO:0007669"/>
    <property type="project" value="InterPro"/>
</dbReference>
<dbReference type="AlphaFoldDB" id="A0A1V3I8W4"/>
<dbReference type="InterPro" id="IPR026262">
    <property type="entry name" value="DinJ"/>
</dbReference>
<evidence type="ECO:0000313" key="3">
    <source>
        <dbReference type="EMBL" id="OOF36398.1"/>
    </source>
</evidence>
<evidence type="ECO:0000256" key="2">
    <source>
        <dbReference type="ARBA" id="ARBA00022649"/>
    </source>
</evidence>
<sequence>MAITQNTSFSFRLADSLKQEAFQVIENYGFTPSQVFNLFLTEIAKTKTIPVNLSYLKPNAETLRAMQEAENNDLDVISPAQSQESIMESLIKK</sequence>
<evidence type="ECO:0000313" key="4">
    <source>
        <dbReference type="Proteomes" id="UP000189437"/>
    </source>
</evidence>
<reference evidence="3 4" key="1">
    <citation type="submission" date="2016-10" db="EMBL/GenBank/DDBJ databases">
        <title>Rodentibacter gen. nov. and new species.</title>
        <authorList>
            <person name="Christensen H."/>
        </authorList>
    </citation>
    <scope>NUCLEOTIDE SEQUENCE [LARGE SCALE GENOMIC DNA]</scope>
    <source>
        <strain evidence="3 4">Ac69</strain>
    </source>
</reference>
<keyword evidence="2" id="KW-1277">Toxin-antitoxin system</keyword>
<dbReference type="EMBL" id="MLHH01000012">
    <property type="protein sequence ID" value="OOF36398.1"/>
    <property type="molecule type" value="Genomic_DNA"/>
</dbReference>
<dbReference type="OrthoDB" id="8613542at2"/>
<dbReference type="PANTHER" id="PTHR38781">
    <property type="entry name" value="ANTITOXIN DINJ-RELATED"/>
    <property type="match status" value="1"/>
</dbReference>
<comment type="similarity">
    <text evidence="1">Belongs to the RelB/DinJ antitoxin family.</text>
</comment>
<accession>A0A1V3I8W4</accession>